<comment type="caution">
    <text evidence="1">The sequence shown here is derived from an EMBL/GenBank/DDBJ whole genome shotgun (WGS) entry which is preliminary data.</text>
</comment>
<accession>A0ACB5T0E6</accession>
<keyword evidence="2" id="KW-1185">Reference proteome</keyword>
<proteinExistence type="predicted"/>
<evidence type="ECO:0000313" key="2">
    <source>
        <dbReference type="Proteomes" id="UP001165064"/>
    </source>
</evidence>
<evidence type="ECO:0000313" key="1">
    <source>
        <dbReference type="EMBL" id="GME78331.1"/>
    </source>
</evidence>
<protein>
    <submittedName>
        <fullName evidence="1">Unnamed protein product</fullName>
    </submittedName>
</protein>
<gene>
    <name evidence="1" type="ORF">Amon02_000339500</name>
</gene>
<dbReference type="EMBL" id="BSXS01002153">
    <property type="protein sequence ID" value="GME78331.1"/>
    <property type="molecule type" value="Genomic_DNA"/>
</dbReference>
<reference evidence="1" key="1">
    <citation type="submission" date="2023-04" db="EMBL/GenBank/DDBJ databases">
        <title>Ambrosiozyma monospora NBRC 10751.</title>
        <authorList>
            <person name="Ichikawa N."/>
            <person name="Sato H."/>
            <person name="Tonouchi N."/>
        </authorList>
    </citation>
    <scope>NUCLEOTIDE SEQUENCE</scope>
    <source>
        <strain evidence="1">NBRC 10751</strain>
    </source>
</reference>
<sequence length="361" mass="40312">MSMMFFDVMKYIDSIMFPEYLSQLSVNFIKIIIEKFEKICSACDKIDNSLVKQIQEKWKHYQDGDLAYFNQGFSIEQSIDSKALEGIAEIPTVNPYTVGIISDDEMESDKEDGDLEKDRNEIPALMNSQAVGSFDMNLTPVTSNQQQEQQLSYPSQFQNNTQQEQNHSTNTSEPGFNHWKQMNFLISQQQATPDQFFNNSNQLYNDSNTNMNNEKSNSITSEPTPTIANTFMEQGSYSFSDTNTHLQHPHDELQRSRSTGNTPTQASILPTNSMAPMTAASLSGIPVNSSTSTSPPPNLTQQQLRFQQQNDNMMNYASPSTIFNYQGIPTPGATNGNGNGLGMGLGDLGFPTTPSLSQLFK</sequence>
<name>A0ACB5T0E6_AMBMO</name>
<dbReference type="Proteomes" id="UP001165064">
    <property type="component" value="Unassembled WGS sequence"/>
</dbReference>
<organism evidence="1 2">
    <name type="scientific">Ambrosiozyma monospora</name>
    <name type="common">Yeast</name>
    <name type="synonym">Endomycopsis monosporus</name>
    <dbReference type="NCBI Taxonomy" id="43982"/>
    <lineage>
        <taxon>Eukaryota</taxon>
        <taxon>Fungi</taxon>
        <taxon>Dikarya</taxon>
        <taxon>Ascomycota</taxon>
        <taxon>Saccharomycotina</taxon>
        <taxon>Pichiomycetes</taxon>
        <taxon>Pichiales</taxon>
        <taxon>Pichiaceae</taxon>
        <taxon>Ambrosiozyma</taxon>
    </lineage>
</organism>